<keyword evidence="4" id="KW-0808">Transferase</keyword>
<evidence type="ECO:0000256" key="2">
    <source>
        <dbReference type="ARBA" id="ARBA00022475"/>
    </source>
</evidence>
<keyword evidence="5 8" id="KW-0812">Transmembrane</keyword>
<organism evidence="10 11">
    <name type="scientific">Candidatus Thermofonsia Clade 1 bacterium</name>
    <dbReference type="NCBI Taxonomy" id="2364210"/>
    <lineage>
        <taxon>Bacteria</taxon>
        <taxon>Bacillati</taxon>
        <taxon>Chloroflexota</taxon>
        <taxon>Candidatus Thermofontia</taxon>
        <taxon>Candidatus Thermofonsia Clade 1</taxon>
    </lineage>
</organism>
<gene>
    <name evidence="10" type="ORF">CUN49_09290</name>
</gene>
<keyword evidence="7 8" id="KW-0472">Membrane</keyword>
<evidence type="ECO:0000256" key="4">
    <source>
        <dbReference type="ARBA" id="ARBA00022679"/>
    </source>
</evidence>
<keyword evidence="2" id="KW-1003">Cell membrane</keyword>
<dbReference type="GO" id="GO:0009103">
    <property type="term" value="P:lipopolysaccharide biosynthetic process"/>
    <property type="evidence" value="ECO:0007669"/>
    <property type="project" value="UniProtKB-ARBA"/>
</dbReference>
<feature type="transmembrane region" description="Helical" evidence="8">
    <location>
        <begin position="51"/>
        <end position="75"/>
    </location>
</feature>
<sequence length="682" mass="77175">MWHICCRKCVTCKSYSTCPRQTTRYLQTKCSRFSNSRACSRATMSARHFTVVRLILLALYMAMLLHSHAFSLPYIDHPDEPSLYLAGQVWIGAFEMGSHMRGYPPAYLALELGIAQLLRALGFSEMSQTINVMRWIAMLVSGGTLWLIFSAAREAAGDWASLLAGITWLTAPIVVSHSVYATTDPVVCFAMAWSLWLSIVALRRERPHWALIGMGVGAMAVLVKFMVVPSLLAGVTALLFWLRDRKLGMRLLAGQLAIVSITAFLLFGVLRTEGQFPYEDPNPDAEVNLIQREGVQSMLYNLANARRVLNNIGYVFVPVRDIYGIAVPLWLLSGAIAWLMARSARIDWRVILLCLIGILAVPWIMASFTEIGLQRIRDVLPAVTALCVLLGIAAAQVWRALPRKRLFYWLYGGAVALWIGLAILPNLMATLALVSERAFPDRRVELRQWADASLEAGWVAVPHSYEKVFNPFWSGLKGAQWFDWLNYGHTFGKEPLSYWRDQRGVLYIILPADQVLRDSRMNEYLAQMLPLKAFLNPPYRRGEEVFVYRTVPIQTPLEANFGDQIALLGMDLRLEAESLRVRLYWRAQQPPQRDYSLYLHLTPLASRQILAQQDGPPKARRPTSSWQDTDERLIGDWFTLNLSEACDVRLIAGLYDSATGERLRLPDGADYVELWRKPCANF</sequence>
<feature type="transmembrane region" description="Helical" evidence="8">
    <location>
        <begin position="135"/>
        <end position="153"/>
    </location>
</feature>
<feature type="transmembrane region" description="Helical" evidence="8">
    <location>
        <begin position="322"/>
        <end position="341"/>
    </location>
</feature>
<comment type="subcellular location">
    <subcellularLocation>
        <location evidence="1">Cell membrane</location>
        <topology evidence="1">Multi-pass membrane protein</topology>
    </subcellularLocation>
</comment>
<protein>
    <recommendedName>
        <fullName evidence="9">Glycosyltransferase RgtA/B/C/D-like domain-containing protein</fullName>
    </recommendedName>
</protein>
<feature type="domain" description="Glycosyltransferase RgtA/B/C/D-like" evidence="9">
    <location>
        <begin position="126"/>
        <end position="261"/>
    </location>
</feature>
<evidence type="ECO:0000256" key="3">
    <source>
        <dbReference type="ARBA" id="ARBA00022676"/>
    </source>
</evidence>
<proteinExistence type="predicted"/>
<dbReference type="PANTHER" id="PTHR33908:SF11">
    <property type="entry name" value="MEMBRANE PROTEIN"/>
    <property type="match status" value="1"/>
</dbReference>
<feature type="transmembrane region" description="Helical" evidence="8">
    <location>
        <begin position="380"/>
        <end position="401"/>
    </location>
</feature>
<name>A0A2M8PDQ2_9CHLR</name>
<evidence type="ECO:0000256" key="5">
    <source>
        <dbReference type="ARBA" id="ARBA00022692"/>
    </source>
</evidence>
<dbReference type="GO" id="GO:0005886">
    <property type="term" value="C:plasma membrane"/>
    <property type="evidence" value="ECO:0007669"/>
    <property type="project" value="UniProtKB-SubCell"/>
</dbReference>
<evidence type="ECO:0000256" key="7">
    <source>
        <dbReference type="ARBA" id="ARBA00023136"/>
    </source>
</evidence>
<dbReference type="InterPro" id="IPR050297">
    <property type="entry name" value="LipidA_mod_glycosyltrf_83"/>
</dbReference>
<dbReference type="PANTHER" id="PTHR33908">
    <property type="entry name" value="MANNOSYLTRANSFERASE YKCB-RELATED"/>
    <property type="match status" value="1"/>
</dbReference>
<dbReference type="AlphaFoldDB" id="A0A2M8PDQ2"/>
<reference evidence="10 11" key="1">
    <citation type="submission" date="2017-11" db="EMBL/GenBank/DDBJ databases">
        <title>Evolution of Phototrophy in the Chloroflexi Phylum Driven by Horizontal Gene Transfer.</title>
        <authorList>
            <person name="Ward L.M."/>
            <person name="Hemp J."/>
            <person name="Shih P.M."/>
            <person name="Mcglynn S.E."/>
            <person name="Fischer W."/>
        </authorList>
    </citation>
    <scope>NUCLEOTIDE SEQUENCE [LARGE SCALE GENOMIC DNA]</scope>
    <source>
        <strain evidence="10">JP3_13</strain>
    </source>
</reference>
<comment type="caution">
    <text evidence="10">The sequence shown here is derived from an EMBL/GenBank/DDBJ whole genome shotgun (WGS) entry which is preliminary data.</text>
</comment>
<evidence type="ECO:0000256" key="1">
    <source>
        <dbReference type="ARBA" id="ARBA00004651"/>
    </source>
</evidence>
<dbReference type="Pfam" id="PF13231">
    <property type="entry name" value="PMT_2"/>
    <property type="match status" value="1"/>
</dbReference>
<feature type="transmembrane region" description="Helical" evidence="8">
    <location>
        <begin position="159"/>
        <end position="179"/>
    </location>
</feature>
<dbReference type="Proteomes" id="UP000229681">
    <property type="component" value="Unassembled WGS sequence"/>
</dbReference>
<evidence type="ECO:0000256" key="6">
    <source>
        <dbReference type="ARBA" id="ARBA00022989"/>
    </source>
</evidence>
<dbReference type="InterPro" id="IPR038731">
    <property type="entry name" value="RgtA/B/C-like"/>
</dbReference>
<dbReference type="EMBL" id="PGTM01000121">
    <property type="protein sequence ID" value="PJF35686.1"/>
    <property type="molecule type" value="Genomic_DNA"/>
</dbReference>
<evidence type="ECO:0000259" key="9">
    <source>
        <dbReference type="Pfam" id="PF13231"/>
    </source>
</evidence>
<accession>A0A2M8PDQ2</accession>
<feature type="transmembrane region" description="Helical" evidence="8">
    <location>
        <begin position="251"/>
        <end position="270"/>
    </location>
</feature>
<feature type="transmembrane region" description="Helical" evidence="8">
    <location>
        <begin position="348"/>
        <end position="368"/>
    </location>
</feature>
<feature type="transmembrane region" description="Helical" evidence="8">
    <location>
        <begin position="408"/>
        <end position="434"/>
    </location>
</feature>
<evidence type="ECO:0000313" key="10">
    <source>
        <dbReference type="EMBL" id="PJF35686.1"/>
    </source>
</evidence>
<keyword evidence="6 8" id="KW-1133">Transmembrane helix</keyword>
<evidence type="ECO:0000313" key="11">
    <source>
        <dbReference type="Proteomes" id="UP000229681"/>
    </source>
</evidence>
<evidence type="ECO:0000256" key="8">
    <source>
        <dbReference type="SAM" id="Phobius"/>
    </source>
</evidence>
<dbReference type="GO" id="GO:0016763">
    <property type="term" value="F:pentosyltransferase activity"/>
    <property type="evidence" value="ECO:0007669"/>
    <property type="project" value="TreeGrafter"/>
</dbReference>
<keyword evidence="3" id="KW-0328">Glycosyltransferase</keyword>
<feature type="transmembrane region" description="Helical" evidence="8">
    <location>
        <begin position="209"/>
        <end position="242"/>
    </location>
</feature>